<dbReference type="PANTHER" id="PTHR11864:SF0">
    <property type="entry name" value="PRP40 PRE-MRNA PROCESSING FACTOR 40 HOMOLOG A (YEAST)"/>
    <property type="match status" value="1"/>
</dbReference>
<dbReference type="PANTHER" id="PTHR11864">
    <property type="entry name" value="PRE-MRNA-PROCESSING PROTEIN PRP40"/>
    <property type="match status" value="1"/>
</dbReference>
<sequence>MQDYIRDLEKEEEEHKRIQKERIRRGERKNRDAFRKLLEEHIADGVLTAKTQWRDYCLKVKELPQYQAVASNTSGSTPRDLFEDVFEDLEKKIIVVTTSVFEDFKSAVLEEAACETISEINFK</sequence>
<organism evidence="3 4">
    <name type="scientific">Trifolium medium</name>
    <dbReference type="NCBI Taxonomy" id="97028"/>
    <lineage>
        <taxon>Eukaryota</taxon>
        <taxon>Viridiplantae</taxon>
        <taxon>Streptophyta</taxon>
        <taxon>Embryophyta</taxon>
        <taxon>Tracheophyta</taxon>
        <taxon>Spermatophyta</taxon>
        <taxon>Magnoliopsida</taxon>
        <taxon>eudicotyledons</taxon>
        <taxon>Gunneridae</taxon>
        <taxon>Pentapetalae</taxon>
        <taxon>rosids</taxon>
        <taxon>fabids</taxon>
        <taxon>Fabales</taxon>
        <taxon>Fabaceae</taxon>
        <taxon>Papilionoideae</taxon>
        <taxon>50 kb inversion clade</taxon>
        <taxon>NPAAA clade</taxon>
        <taxon>Hologalegina</taxon>
        <taxon>IRL clade</taxon>
        <taxon>Trifolieae</taxon>
        <taxon>Trifolium</taxon>
    </lineage>
</organism>
<name>A0A392N137_9FABA</name>
<evidence type="ECO:0000259" key="2">
    <source>
        <dbReference type="PROSITE" id="PS51676"/>
    </source>
</evidence>
<feature type="non-terminal residue" evidence="3">
    <location>
        <position position="123"/>
    </location>
</feature>
<dbReference type="GO" id="GO:0071004">
    <property type="term" value="C:U2-type prespliceosome"/>
    <property type="evidence" value="ECO:0007669"/>
    <property type="project" value="TreeGrafter"/>
</dbReference>
<dbReference type="InterPro" id="IPR002713">
    <property type="entry name" value="FF_domain"/>
</dbReference>
<evidence type="ECO:0000256" key="1">
    <source>
        <dbReference type="SAM" id="MobiDB-lite"/>
    </source>
</evidence>
<dbReference type="GO" id="GO:0003723">
    <property type="term" value="F:RNA binding"/>
    <property type="evidence" value="ECO:0007669"/>
    <property type="project" value="TreeGrafter"/>
</dbReference>
<reference evidence="3 4" key="1">
    <citation type="journal article" date="2018" name="Front. Plant Sci.">
        <title>Red Clover (Trifolium pratense) and Zigzag Clover (T. medium) - A Picture of Genomic Similarities and Differences.</title>
        <authorList>
            <person name="Dluhosova J."/>
            <person name="Istvanek J."/>
            <person name="Nedelnik J."/>
            <person name="Repkova J."/>
        </authorList>
    </citation>
    <scope>NUCLEOTIDE SEQUENCE [LARGE SCALE GENOMIC DNA]</scope>
    <source>
        <strain evidence="4">cv. 10/8</strain>
        <tissue evidence="3">Leaf</tissue>
    </source>
</reference>
<dbReference type="AlphaFoldDB" id="A0A392N137"/>
<comment type="caution">
    <text evidence="3">The sequence shown here is derived from an EMBL/GenBank/DDBJ whole genome shotgun (WGS) entry which is preliminary data.</text>
</comment>
<dbReference type="Pfam" id="PF01846">
    <property type="entry name" value="FF"/>
    <property type="match status" value="1"/>
</dbReference>
<dbReference type="SUPFAM" id="SSF81698">
    <property type="entry name" value="FF domain"/>
    <property type="match status" value="1"/>
</dbReference>
<keyword evidence="4" id="KW-1185">Reference proteome</keyword>
<protein>
    <submittedName>
        <fullName evidence="3">Pre-mRNA-processing protein 40A-like</fullName>
    </submittedName>
</protein>
<proteinExistence type="predicted"/>
<feature type="domain" description="FF" evidence="2">
    <location>
        <begin position="25"/>
        <end position="88"/>
    </location>
</feature>
<dbReference type="EMBL" id="LXQA010024630">
    <property type="protein sequence ID" value="MCH93303.1"/>
    <property type="molecule type" value="Genomic_DNA"/>
</dbReference>
<dbReference type="InterPro" id="IPR036517">
    <property type="entry name" value="FF_domain_sf"/>
</dbReference>
<dbReference type="GO" id="GO:0005685">
    <property type="term" value="C:U1 snRNP"/>
    <property type="evidence" value="ECO:0007669"/>
    <property type="project" value="TreeGrafter"/>
</dbReference>
<dbReference type="Gene3D" id="1.10.10.440">
    <property type="entry name" value="FF domain"/>
    <property type="match status" value="1"/>
</dbReference>
<dbReference type="InterPro" id="IPR039726">
    <property type="entry name" value="Prp40-like"/>
</dbReference>
<feature type="compositionally biased region" description="Basic and acidic residues" evidence="1">
    <location>
        <begin position="1"/>
        <end position="16"/>
    </location>
</feature>
<dbReference type="FunFam" id="1.10.10.440:FF:000022">
    <property type="entry name" value="Pre-mRNA-processing protein 40A"/>
    <property type="match status" value="1"/>
</dbReference>
<evidence type="ECO:0000313" key="3">
    <source>
        <dbReference type="EMBL" id="MCH93303.1"/>
    </source>
</evidence>
<gene>
    <name evidence="3" type="ORF">A2U01_0014251</name>
</gene>
<dbReference type="GO" id="GO:0045292">
    <property type="term" value="P:mRNA cis splicing, via spliceosome"/>
    <property type="evidence" value="ECO:0007669"/>
    <property type="project" value="InterPro"/>
</dbReference>
<accession>A0A392N137</accession>
<dbReference type="PROSITE" id="PS51676">
    <property type="entry name" value="FF"/>
    <property type="match status" value="1"/>
</dbReference>
<evidence type="ECO:0000313" key="4">
    <source>
        <dbReference type="Proteomes" id="UP000265520"/>
    </source>
</evidence>
<dbReference type="Proteomes" id="UP000265520">
    <property type="component" value="Unassembled WGS sequence"/>
</dbReference>
<feature type="region of interest" description="Disordered" evidence="1">
    <location>
        <begin position="1"/>
        <end position="22"/>
    </location>
</feature>